<proteinExistence type="predicted"/>
<keyword evidence="3" id="KW-1185">Reference proteome</keyword>
<feature type="domain" description="C17orf113 probable zinc finger" evidence="1">
    <location>
        <begin position="36"/>
        <end position="91"/>
    </location>
</feature>
<comment type="caution">
    <text evidence="2">The sequence shown here is derived from an EMBL/GenBank/DDBJ whole genome shotgun (WGS) entry which is preliminary data.</text>
</comment>
<feature type="non-terminal residue" evidence="2">
    <location>
        <position position="1"/>
    </location>
</feature>
<accession>A0A9N9GNQ3</accession>
<name>A0A9N9GNQ3_9GLOM</name>
<protein>
    <submittedName>
        <fullName evidence="2">10779_t:CDS:1</fullName>
    </submittedName>
</protein>
<dbReference type="EMBL" id="CAJVPQ010003131">
    <property type="protein sequence ID" value="CAG8618922.1"/>
    <property type="molecule type" value="Genomic_DNA"/>
</dbReference>
<organism evidence="2 3">
    <name type="scientific">Funneliformis caledonium</name>
    <dbReference type="NCBI Taxonomy" id="1117310"/>
    <lineage>
        <taxon>Eukaryota</taxon>
        <taxon>Fungi</taxon>
        <taxon>Fungi incertae sedis</taxon>
        <taxon>Mucoromycota</taxon>
        <taxon>Glomeromycotina</taxon>
        <taxon>Glomeromycetes</taxon>
        <taxon>Glomerales</taxon>
        <taxon>Glomeraceae</taxon>
        <taxon>Funneliformis</taxon>
    </lineage>
</organism>
<gene>
    <name evidence="2" type="ORF">FCALED_LOCUS9452</name>
</gene>
<evidence type="ECO:0000313" key="2">
    <source>
        <dbReference type="EMBL" id="CAG8618922.1"/>
    </source>
</evidence>
<dbReference type="Proteomes" id="UP000789570">
    <property type="component" value="Unassembled WGS sequence"/>
</dbReference>
<reference evidence="2" key="1">
    <citation type="submission" date="2021-06" db="EMBL/GenBank/DDBJ databases">
        <authorList>
            <person name="Kallberg Y."/>
            <person name="Tangrot J."/>
            <person name="Rosling A."/>
        </authorList>
    </citation>
    <scope>NUCLEOTIDE SEQUENCE</scope>
    <source>
        <strain evidence="2">UK204</strain>
    </source>
</reference>
<dbReference type="OrthoDB" id="2400705at2759"/>
<evidence type="ECO:0000259" key="1">
    <source>
        <dbReference type="Pfam" id="PF25431"/>
    </source>
</evidence>
<dbReference type="AlphaFoldDB" id="A0A9N9GNQ3"/>
<evidence type="ECO:0000313" key="3">
    <source>
        <dbReference type="Proteomes" id="UP000789570"/>
    </source>
</evidence>
<dbReference type="InterPro" id="IPR057456">
    <property type="entry name" value="Znf_C17orf113"/>
</dbReference>
<dbReference type="Pfam" id="PF25431">
    <property type="entry name" value="zf-C17orf113"/>
    <property type="match status" value="1"/>
</dbReference>
<sequence length="126" mass="14542">MSQQITNFFISVDLTDTTPPSTLQSNSSHTPSRRRPWLEYQIIDNKIFMFCTICQKAKGNSLWVISECNTMKLEFVKRHENSVEHKNSLQILNSSQTGIKEGINQMLEMGMNTNLVNYQKEHPTSM</sequence>